<feature type="transmembrane region" description="Helical" evidence="1">
    <location>
        <begin position="103"/>
        <end position="124"/>
    </location>
</feature>
<keyword evidence="3" id="KW-1185">Reference proteome</keyword>
<dbReference type="RefSeq" id="WP_186280679.1">
    <property type="nucleotide sequence ID" value="NZ_JACMSF010000003.1"/>
</dbReference>
<name>A0A7X1IZE8_9ACTN</name>
<protein>
    <submittedName>
        <fullName evidence="2">Uncharacterized protein</fullName>
    </submittedName>
</protein>
<gene>
    <name evidence="2" type="ORF">H4N64_03970</name>
</gene>
<keyword evidence="1" id="KW-1133">Transmembrane helix</keyword>
<keyword evidence="1" id="KW-0812">Transmembrane</keyword>
<dbReference type="EMBL" id="JACMSF010000003">
    <property type="protein sequence ID" value="MBC2900769.1"/>
    <property type="molecule type" value="Genomic_DNA"/>
</dbReference>
<organism evidence="2 3">
    <name type="scientific">Streptomyces cupreus</name>
    <dbReference type="NCBI Taxonomy" id="2759956"/>
    <lineage>
        <taxon>Bacteria</taxon>
        <taxon>Bacillati</taxon>
        <taxon>Actinomycetota</taxon>
        <taxon>Actinomycetes</taxon>
        <taxon>Kitasatosporales</taxon>
        <taxon>Streptomycetaceae</taxon>
        <taxon>Streptomyces</taxon>
    </lineage>
</organism>
<reference evidence="2 3" key="1">
    <citation type="submission" date="2020-08" db="EMBL/GenBank/DDBJ databases">
        <title>Streptomyces sp. PSKA01 genome sequencing and assembly.</title>
        <authorList>
            <person name="Mandal S."/>
            <person name="Maiti P.K."/>
            <person name="Das P."/>
        </authorList>
    </citation>
    <scope>NUCLEOTIDE SEQUENCE [LARGE SCALE GENOMIC DNA]</scope>
    <source>
        <strain evidence="2 3">PSKA01</strain>
    </source>
</reference>
<feature type="transmembrane region" description="Helical" evidence="1">
    <location>
        <begin position="73"/>
        <end position="91"/>
    </location>
</feature>
<evidence type="ECO:0000313" key="3">
    <source>
        <dbReference type="Proteomes" id="UP000584670"/>
    </source>
</evidence>
<proteinExistence type="predicted"/>
<sequence>MSNQQGMTFGKFMGDDGGVHDMVSSSVIAAVPAAKAAAERYGRELHFDFLDDRAVHALLFHRWEDNRKWRGRGCLASIPLFIFAAGAWPFWDLVASQKSRSFQVAFICADALIVVGLLAGLYLWRRPSLRDPSLRNVRIRARRYREIAGIARRGGADIPATYPYYGMYASSRKFFPDAPELPAPESDGPA</sequence>
<evidence type="ECO:0000256" key="1">
    <source>
        <dbReference type="SAM" id="Phobius"/>
    </source>
</evidence>
<dbReference type="Proteomes" id="UP000584670">
    <property type="component" value="Unassembled WGS sequence"/>
</dbReference>
<keyword evidence="1" id="KW-0472">Membrane</keyword>
<evidence type="ECO:0000313" key="2">
    <source>
        <dbReference type="EMBL" id="MBC2900769.1"/>
    </source>
</evidence>
<comment type="caution">
    <text evidence="2">The sequence shown here is derived from an EMBL/GenBank/DDBJ whole genome shotgun (WGS) entry which is preliminary data.</text>
</comment>
<accession>A0A7X1IZE8</accession>
<dbReference type="AlphaFoldDB" id="A0A7X1IZE8"/>